<protein>
    <submittedName>
        <fullName evidence="2">Uncharacterized protein</fullName>
    </submittedName>
</protein>
<name>A0AA37H071_9PEZI</name>
<evidence type="ECO:0000313" key="3">
    <source>
        <dbReference type="Proteomes" id="UP001055172"/>
    </source>
</evidence>
<keyword evidence="3" id="KW-1185">Reference proteome</keyword>
<dbReference type="EMBL" id="BPPX01000056">
    <property type="protein sequence ID" value="GJC90590.1"/>
    <property type="molecule type" value="Genomic_DNA"/>
</dbReference>
<sequence length="333" mass="37547">MAHQTQPANTSLVMWRSSYDTDDAYFDALLAAGKNLDDCDPGLRNSYAQFISSFENNRIYDTTNLSDITHLPESVTQVPLDLVEKKLNQLRDEYERRDRKPARRLPLTLPVSVRVSPLPPPNPSADLALPFLPRTQPIVHNDITNDNDNDDDDENNNNKDMDEETRLMEAIAEETRVFRHHNEAYANATRESTKHQEAMAASTALLIDLNVQHIRLCGRGGIVDGRQPESTTSTFPYVPGGLVPSDSTPFVNNGKALPNTSRDRPWRIPNCPLNHQLRKTGAEERADMCNSNDNNNYNITWGRLDVGCSSIAWEWNAETPSSLALIVHRLHHK</sequence>
<proteinExistence type="predicted"/>
<gene>
    <name evidence="2" type="ORF">ColLi_13428</name>
</gene>
<feature type="region of interest" description="Disordered" evidence="1">
    <location>
        <begin position="138"/>
        <end position="163"/>
    </location>
</feature>
<organism evidence="2 3">
    <name type="scientific">Colletotrichum liriopes</name>
    <dbReference type="NCBI Taxonomy" id="708192"/>
    <lineage>
        <taxon>Eukaryota</taxon>
        <taxon>Fungi</taxon>
        <taxon>Dikarya</taxon>
        <taxon>Ascomycota</taxon>
        <taxon>Pezizomycotina</taxon>
        <taxon>Sordariomycetes</taxon>
        <taxon>Hypocreomycetidae</taxon>
        <taxon>Glomerellales</taxon>
        <taxon>Glomerellaceae</taxon>
        <taxon>Colletotrichum</taxon>
        <taxon>Colletotrichum spaethianum species complex</taxon>
    </lineage>
</organism>
<evidence type="ECO:0000256" key="1">
    <source>
        <dbReference type="SAM" id="MobiDB-lite"/>
    </source>
</evidence>
<comment type="caution">
    <text evidence="2">The sequence shown here is derived from an EMBL/GenBank/DDBJ whole genome shotgun (WGS) entry which is preliminary data.</text>
</comment>
<evidence type="ECO:0000313" key="2">
    <source>
        <dbReference type="EMBL" id="GJC90590.1"/>
    </source>
</evidence>
<accession>A0AA37H071</accession>
<dbReference type="Proteomes" id="UP001055172">
    <property type="component" value="Unassembled WGS sequence"/>
</dbReference>
<reference evidence="2 3" key="1">
    <citation type="submission" date="2021-07" db="EMBL/GenBank/DDBJ databases">
        <title>Genome data of Colletotrichum spaethianum.</title>
        <authorList>
            <person name="Utami Y.D."/>
            <person name="Hiruma K."/>
        </authorList>
    </citation>
    <scope>NUCLEOTIDE SEQUENCE [LARGE SCALE GENOMIC DNA]</scope>
    <source>
        <strain evidence="2 3">MAFF 242679</strain>
    </source>
</reference>
<feature type="compositionally biased region" description="Acidic residues" evidence="1">
    <location>
        <begin position="145"/>
        <end position="155"/>
    </location>
</feature>
<dbReference type="AlphaFoldDB" id="A0AA37H071"/>